<evidence type="ECO:0000313" key="15">
    <source>
        <dbReference type="EMBL" id="KAL2078781.1"/>
    </source>
</evidence>
<dbReference type="Proteomes" id="UP001591681">
    <property type="component" value="Unassembled WGS sequence"/>
</dbReference>
<evidence type="ECO:0000256" key="1">
    <source>
        <dbReference type="ARBA" id="ARBA00004613"/>
    </source>
</evidence>
<sequence length="427" mass="47004">MAVCVWRTTLQVAFLLSYATARLNEPKVFLGKEAASQLVSRQRRANGGEDESRAPPSLERECVEEICNYEEAREIFQDAYRTDIFWSVYIDGDQCAEQPCKNGAMCSDSVGGYDCICKAGFSGVHCETDATVCAVEDSKGCSQFCKPGYQSYECSCATGWKLQDKVKCVPAVQNPCGKVGSLSQWESRQSSNVRSGYQGLACNDKECPWQALLRSTASAGFCSGVILKDNLVLTTAECVSKYPDFQVAVGKRVTAMESGEQTLYVRNTHIHPRYSAGRHDYNLALLELRSRMVLKDTVLPACLPDRDFADSVLLAGKYMGVVTGWSHAPDATEVTGKLSINHLSYDTLETCVQRFNGQVTNKMLCSAPREKADCVIGPGSPVLTLHKEVFFLTGLISPAPQPGCRQGYVMQKVARYMNWLKPLVDSL</sequence>
<evidence type="ECO:0000256" key="2">
    <source>
        <dbReference type="ARBA" id="ARBA00022479"/>
    </source>
</evidence>
<dbReference type="PANTHER" id="PTHR24278:SF33">
    <property type="entry name" value="PROTEIN Z, VITAMIN K-DEPENDENT PLASMA GLYCOPROTEIN A"/>
    <property type="match status" value="1"/>
</dbReference>
<dbReference type="SMART" id="SM00179">
    <property type="entry name" value="EGF_CA"/>
    <property type="match status" value="2"/>
</dbReference>
<evidence type="ECO:0000256" key="8">
    <source>
        <dbReference type="ARBA" id="ARBA00023157"/>
    </source>
</evidence>
<evidence type="ECO:0000256" key="5">
    <source>
        <dbReference type="ARBA" id="ARBA00022670"/>
    </source>
</evidence>
<feature type="domain" description="EGF-like" evidence="12">
    <location>
        <begin position="91"/>
        <end position="127"/>
    </location>
</feature>
<dbReference type="AlphaFoldDB" id="A0ABD1IWW3"/>
<dbReference type="InterPro" id="IPR000152">
    <property type="entry name" value="EGF-type_Asp/Asn_hydroxyl_site"/>
</dbReference>
<dbReference type="SMART" id="SM00069">
    <property type="entry name" value="GLA"/>
    <property type="match status" value="1"/>
</dbReference>
<dbReference type="Gene3D" id="2.40.10.10">
    <property type="entry name" value="Trypsin-like serine proteases"/>
    <property type="match status" value="2"/>
</dbReference>
<dbReference type="EMBL" id="JBHFQA010000023">
    <property type="protein sequence ID" value="KAL2078781.1"/>
    <property type="molecule type" value="Genomic_DNA"/>
</dbReference>
<dbReference type="PRINTS" id="PR00010">
    <property type="entry name" value="EGFBLOOD"/>
</dbReference>
<dbReference type="CDD" id="cd00054">
    <property type="entry name" value="EGF_CA"/>
    <property type="match status" value="1"/>
</dbReference>
<dbReference type="InterPro" id="IPR000742">
    <property type="entry name" value="EGF"/>
</dbReference>
<dbReference type="PIRSF" id="PIRSF001143">
    <property type="entry name" value="Factor_X"/>
    <property type="match status" value="1"/>
</dbReference>
<evidence type="ECO:0008006" key="17">
    <source>
        <dbReference type="Google" id="ProtNLM"/>
    </source>
</evidence>
<dbReference type="PROSITE" id="PS00011">
    <property type="entry name" value="GLA_1"/>
    <property type="match status" value="1"/>
</dbReference>
<dbReference type="GO" id="GO:0005576">
    <property type="term" value="C:extracellular region"/>
    <property type="evidence" value="ECO:0007669"/>
    <property type="project" value="UniProtKB-SubCell"/>
</dbReference>
<reference evidence="15 16" key="1">
    <citation type="submission" date="2024-09" db="EMBL/GenBank/DDBJ databases">
        <title>A chromosome-level genome assembly of Gray's grenadier anchovy, Coilia grayii.</title>
        <authorList>
            <person name="Fu Z."/>
        </authorList>
    </citation>
    <scope>NUCLEOTIDE SEQUENCE [LARGE SCALE GENOMIC DNA]</scope>
    <source>
        <strain evidence="15">G4</strain>
        <tissue evidence="15">Muscle</tissue>
    </source>
</reference>
<gene>
    <name evidence="15" type="ORF">ACEWY4_026466</name>
</gene>
<feature type="disulfide bond" evidence="10">
    <location>
        <begin position="117"/>
        <end position="126"/>
    </location>
</feature>
<dbReference type="SUPFAM" id="SSF50494">
    <property type="entry name" value="Trypsin-like serine proteases"/>
    <property type="match status" value="1"/>
</dbReference>
<dbReference type="PROSITE" id="PS00010">
    <property type="entry name" value="ASX_HYDROXYL"/>
    <property type="match status" value="1"/>
</dbReference>
<dbReference type="PROSITE" id="PS01187">
    <property type="entry name" value="EGF_CA"/>
    <property type="match status" value="1"/>
</dbReference>
<dbReference type="PROSITE" id="PS50240">
    <property type="entry name" value="TRYPSIN_DOM"/>
    <property type="match status" value="1"/>
</dbReference>
<dbReference type="Pfam" id="PF00089">
    <property type="entry name" value="Trypsin"/>
    <property type="match status" value="1"/>
</dbReference>
<dbReference type="PRINTS" id="PR00001">
    <property type="entry name" value="GLABLOOD"/>
</dbReference>
<organism evidence="15 16">
    <name type="scientific">Coilia grayii</name>
    <name type="common">Gray's grenadier anchovy</name>
    <dbReference type="NCBI Taxonomy" id="363190"/>
    <lineage>
        <taxon>Eukaryota</taxon>
        <taxon>Metazoa</taxon>
        <taxon>Chordata</taxon>
        <taxon>Craniata</taxon>
        <taxon>Vertebrata</taxon>
        <taxon>Euteleostomi</taxon>
        <taxon>Actinopterygii</taxon>
        <taxon>Neopterygii</taxon>
        <taxon>Teleostei</taxon>
        <taxon>Clupei</taxon>
        <taxon>Clupeiformes</taxon>
        <taxon>Clupeoidei</taxon>
        <taxon>Engraulidae</taxon>
        <taxon>Coilinae</taxon>
        <taxon>Coilia</taxon>
    </lineage>
</organism>
<feature type="domain" description="Peptidase S1" evidence="13">
    <location>
        <begin position="193"/>
        <end position="425"/>
    </location>
</feature>
<dbReference type="GO" id="GO:0006508">
    <property type="term" value="P:proteolysis"/>
    <property type="evidence" value="ECO:0007669"/>
    <property type="project" value="UniProtKB-KW"/>
</dbReference>
<accession>A0ABD1IWW3</accession>
<dbReference type="Gene3D" id="4.10.740.10">
    <property type="entry name" value="Coagulation Factor IX"/>
    <property type="match status" value="1"/>
</dbReference>
<keyword evidence="11" id="KW-0732">Signal</keyword>
<keyword evidence="4 10" id="KW-0245">EGF-like domain</keyword>
<dbReference type="Pfam" id="PF00594">
    <property type="entry name" value="Gla"/>
    <property type="match status" value="1"/>
</dbReference>
<dbReference type="FunFam" id="2.10.25.10:FF:000162">
    <property type="entry name" value="Coagulation factor X (Predicted)"/>
    <property type="match status" value="1"/>
</dbReference>
<dbReference type="PROSITE" id="PS01186">
    <property type="entry name" value="EGF_2"/>
    <property type="match status" value="1"/>
</dbReference>
<dbReference type="GO" id="GO:0008233">
    <property type="term" value="F:peptidase activity"/>
    <property type="evidence" value="ECO:0007669"/>
    <property type="project" value="UniProtKB-KW"/>
</dbReference>
<dbReference type="Pfam" id="PF00008">
    <property type="entry name" value="EGF"/>
    <property type="match status" value="1"/>
</dbReference>
<protein>
    <recommendedName>
        <fullName evidence="17">Protein Z, vitamin K-dependent plasma glycoprotein a</fullName>
    </recommendedName>
</protein>
<feature type="domain" description="Gla" evidence="14">
    <location>
        <begin position="45"/>
        <end position="91"/>
    </location>
</feature>
<evidence type="ECO:0000256" key="7">
    <source>
        <dbReference type="ARBA" id="ARBA00022837"/>
    </source>
</evidence>
<proteinExistence type="predicted"/>
<dbReference type="PANTHER" id="PTHR24278">
    <property type="entry name" value="COAGULATION FACTOR"/>
    <property type="match status" value="1"/>
</dbReference>
<dbReference type="SMART" id="SM00181">
    <property type="entry name" value="EGF"/>
    <property type="match status" value="2"/>
</dbReference>
<feature type="chain" id="PRO_5044793513" description="Protein Z, vitamin K-dependent plasma glycoprotein a" evidence="11">
    <location>
        <begin position="22"/>
        <end position="427"/>
    </location>
</feature>
<evidence type="ECO:0000256" key="9">
    <source>
        <dbReference type="ARBA" id="ARBA00023180"/>
    </source>
</evidence>
<dbReference type="InterPro" id="IPR009003">
    <property type="entry name" value="Peptidase_S1_PA"/>
</dbReference>
<evidence type="ECO:0000259" key="14">
    <source>
        <dbReference type="PROSITE" id="PS50998"/>
    </source>
</evidence>
<dbReference type="InterPro" id="IPR043504">
    <property type="entry name" value="Peptidase_S1_PA_chymotrypsin"/>
</dbReference>
<keyword evidence="5" id="KW-0645">Protease</keyword>
<evidence type="ECO:0000256" key="6">
    <source>
        <dbReference type="ARBA" id="ARBA00022801"/>
    </source>
</evidence>
<dbReference type="PROSITE" id="PS50998">
    <property type="entry name" value="GLA_2"/>
    <property type="match status" value="1"/>
</dbReference>
<keyword evidence="2" id="KW-0301">Gamma-carboxyglutamic acid</keyword>
<dbReference type="FunFam" id="2.10.25.10:FF:000950">
    <property type="entry name" value="Protein Z, vitamin K-dependent plasma glycoprotein a"/>
    <property type="match status" value="1"/>
</dbReference>
<dbReference type="SMART" id="SM00020">
    <property type="entry name" value="Tryp_SPc"/>
    <property type="match status" value="1"/>
</dbReference>
<dbReference type="InterPro" id="IPR001881">
    <property type="entry name" value="EGF-like_Ca-bd_dom"/>
</dbReference>
<keyword evidence="6" id="KW-0378">Hydrolase</keyword>
<keyword evidence="3" id="KW-0964">Secreted</keyword>
<dbReference type="CDD" id="cd00190">
    <property type="entry name" value="Tryp_SPc"/>
    <property type="match status" value="1"/>
</dbReference>
<evidence type="ECO:0000259" key="12">
    <source>
        <dbReference type="PROSITE" id="PS50026"/>
    </source>
</evidence>
<evidence type="ECO:0000256" key="4">
    <source>
        <dbReference type="ARBA" id="ARBA00022536"/>
    </source>
</evidence>
<evidence type="ECO:0000256" key="11">
    <source>
        <dbReference type="SAM" id="SignalP"/>
    </source>
</evidence>
<dbReference type="InterPro" id="IPR018097">
    <property type="entry name" value="EGF_Ca-bd_CS"/>
</dbReference>
<evidence type="ECO:0000313" key="16">
    <source>
        <dbReference type="Proteomes" id="UP001591681"/>
    </source>
</evidence>
<evidence type="ECO:0000256" key="3">
    <source>
        <dbReference type="ARBA" id="ARBA00022525"/>
    </source>
</evidence>
<dbReference type="InterPro" id="IPR001254">
    <property type="entry name" value="Trypsin_dom"/>
</dbReference>
<dbReference type="Gene3D" id="2.10.25.10">
    <property type="entry name" value="Laminin"/>
    <property type="match status" value="2"/>
</dbReference>
<feature type="signal peptide" evidence="11">
    <location>
        <begin position="1"/>
        <end position="21"/>
    </location>
</feature>
<keyword evidence="9" id="KW-0325">Glycoprotein</keyword>
<dbReference type="InterPro" id="IPR000294">
    <property type="entry name" value="GLA_domain"/>
</dbReference>
<evidence type="ECO:0000259" key="13">
    <source>
        <dbReference type="PROSITE" id="PS50240"/>
    </source>
</evidence>
<dbReference type="SUPFAM" id="SSF57630">
    <property type="entry name" value="GLA-domain"/>
    <property type="match status" value="1"/>
</dbReference>
<name>A0ABD1IWW3_9TELE</name>
<dbReference type="FunFam" id="4.10.740.10:FF:000001">
    <property type="entry name" value="vitamin K-dependent protein S"/>
    <property type="match status" value="1"/>
</dbReference>
<dbReference type="PROSITE" id="PS50026">
    <property type="entry name" value="EGF_3"/>
    <property type="match status" value="1"/>
</dbReference>
<dbReference type="InterPro" id="IPR035972">
    <property type="entry name" value="GLA-like_dom_SF"/>
</dbReference>
<dbReference type="InterPro" id="IPR050442">
    <property type="entry name" value="Peptidase_S1_coag_factors"/>
</dbReference>
<keyword evidence="16" id="KW-1185">Reference proteome</keyword>
<dbReference type="PROSITE" id="PS00022">
    <property type="entry name" value="EGF_1"/>
    <property type="match status" value="1"/>
</dbReference>
<evidence type="ECO:0000256" key="10">
    <source>
        <dbReference type="PROSITE-ProRule" id="PRU00076"/>
    </source>
</evidence>
<dbReference type="InterPro" id="IPR017857">
    <property type="entry name" value="Coagulation_fac-like_Gla_dom"/>
</dbReference>
<comment type="caution">
    <text evidence="10">Lacks conserved residue(s) required for the propagation of feature annotation.</text>
</comment>
<dbReference type="InterPro" id="IPR012224">
    <property type="entry name" value="Pept_S1A_FX"/>
</dbReference>
<keyword evidence="8 10" id="KW-1015">Disulfide bond</keyword>
<comment type="subcellular location">
    <subcellularLocation>
        <location evidence="1">Secreted</location>
    </subcellularLocation>
</comment>
<keyword evidence="7" id="KW-0106">Calcium</keyword>
<comment type="caution">
    <text evidence="15">The sequence shown here is derived from an EMBL/GenBank/DDBJ whole genome shotgun (WGS) entry which is preliminary data.</text>
</comment>
<dbReference type="SUPFAM" id="SSF57196">
    <property type="entry name" value="EGF/Laminin"/>
    <property type="match status" value="2"/>
</dbReference>